<evidence type="ECO:0000256" key="1">
    <source>
        <dbReference type="ARBA" id="ARBA00004328"/>
    </source>
</evidence>
<evidence type="ECO:0000256" key="6">
    <source>
        <dbReference type="ARBA" id="ARBA00023165"/>
    </source>
</evidence>
<protein>
    <submittedName>
        <fullName evidence="10">Putative tail fibers protein</fullName>
    </submittedName>
</protein>
<sequence length="581" mass="62774">MRLTIGSTLRAPFISLLKEAQMANTIKTVMTYPLNGSTVDFNIPFEYLARKFVTITLIGTDRKVLVLNQDYRFSTKTTITLTKAWGPADGYDTIEVRRYTSATDRLVDFADGSILRAYDLNIAQVQTLHVAEEARDLTADTIGVNNDGNLDARGRRIVNVADAVDDFDAINLHMMKTWSSSALNSAQAAAASQAAAKTSENNAATSERNAKTSENNSKTSETNAYQWAQRAEDSPVQGSEFSAYHYSRKSAKSAAAASASEGNAATSERNAKTSETNSKASETAAAASAQTAKTEADKLTNMNAFAAAIDSVSGNDVVMKGNVKAKGDLSTDGYVLLGEGLRHDLLIGSTTYSSRIFTESDGSGINFNNYRVVNGSATLRAGFKITDTNRFQFTGPIEANGTTSAWAQAPSNPSSGQYINAAAIRSQLRGRGANNDSAGAYAGLYIQEQVGTDHRIILNLNGYNKDTSWQFNSSGKINTPQGEVATTGSDVRIKENFTKPDGGHGERLDSIGIVEYTEIATGRRRRGWVAQQLDYIDPLYTSLAEGPTGPLMSTDDRAMLADLISEVQELRIRVKELEKDY</sequence>
<dbReference type="InterPro" id="IPR005604">
    <property type="entry name" value="Phage_T7_tail_fibre-like_N"/>
</dbReference>
<feature type="domain" description="Peptidase S74" evidence="9">
    <location>
        <begin position="489"/>
        <end position="581"/>
    </location>
</feature>
<evidence type="ECO:0000256" key="8">
    <source>
        <dbReference type="SAM" id="MobiDB-lite"/>
    </source>
</evidence>
<evidence type="ECO:0000313" key="10">
    <source>
        <dbReference type="EMBL" id="QEG13382.1"/>
    </source>
</evidence>
<keyword evidence="6" id="KW-1233">Viral attachment to host adhesion receptor</keyword>
<gene>
    <name evidence="10" type="ORF">NAHI_47</name>
</gene>
<keyword evidence="2" id="KW-0945">Host-virus interaction</keyword>
<evidence type="ECO:0000256" key="7">
    <source>
        <dbReference type="ARBA" id="ARBA00023296"/>
    </source>
</evidence>
<dbReference type="Pfam" id="PF03906">
    <property type="entry name" value="Phage_T7_tail"/>
    <property type="match status" value="1"/>
</dbReference>
<evidence type="ECO:0000256" key="4">
    <source>
        <dbReference type="ARBA" id="ARBA00022804"/>
    </source>
</evidence>
<evidence type="ECO:0000313" key="11">
    <source>
        <dbReference type="Proteomes" id="UP000324182"/>
    </source>
</evidence>
<evidence type="ECO:0000256" key="2">
    <source>
        <dbReference type="ARBA" id="ARBA00022581"/>
    </source>
</evidence>
<accession>A0A5B9NKY5</accession>
<dbReference type="EMBL" id="MN013085">
    <property type="protein sequence ID" value="QEG13382.1"/>
    <property type="molecule type" value="Genomic_DNA"/>
</dbReference>
<feature type="region of interest" description="Disordered" evidence="8">
    <location>
        <begin position="194"/>
        <end position="222"/>
    </location>
</feature>
<proteinExistence type="predicted"/>
<keyword evidence="5" id="KW-0946">Virion</keyword>
<dbReference type="InterPro" id="IPR030392">
    <property type="entry name" value="S74_ICA"/>
</dbReference>
<organism evidence="10 11">
    <name type="scientific">Klebsiella phage vB_KpnP_NahiliMali</name>
    <dbReference type="NCBI Taxonomy" id="2591373"/>
    <lineage>
        <taxon>Viruses</taxon>
        <taxon>Duplodnaviria</taxon>
        <taxon>Heunggongvirae</taxon>
        <taxon>Uroviricota</taxon>
        <taxon>Caudoviricetes</taxon>
        <taxon>Autographivirales</taxon>
        <taxon>Autotranscriptaviridae</taxon>
        <taxon>Studiervirinae</taxon>
        <taxon>Ningirsuvirus</taxon>
        <taxon>Ningirsuvirus nahilimali</taxon>
    </lineage>
</organism>
<comment type="subcellular location">
    <subcellularLocation>
        <location evidence="1">Virion</location>
    </subcellularLocation>
</comment>
<evidence type="ECO:0000256" key="5">
    <source>
        <dbReference type="ARBA" id="ARBA00022844"/>
    </source>
</evidence>
<keyword evidence="7" id="KW-1160">Virus entry into host cell</keyword>
<feature type="region of interest" description="Disordered" evidence="8">
    <location>
        <begin position="257"/>
        <end position="289"/>
    </location>
</feature>
<dbReference type="GO" id="GO:0098015">
    <property type="term" value="C:virus tail"/>
    <property type="evidence" value="ECO:0007669"/>
    <property type="project" value="UniProtKB-KW"/>
</dbReference>
<dbReference type="Proteomes" id="UP000324182">
    <property type="component" value="Segment"/>
</dbReference>
<keyword evidence="11" id="KW-1185">Reference proteome</keyword>
<dbReference type="PROSITE" id="PS51688">
    <property type="entry name" value="ICA"/>
    <property type="match status" value="1"/>
</dbReference>
<reference evidence="10 11" key="1">
    <citation type="submission" date="2019-04" db="EMBL/GenBank/DDBJ databases">
        <authorList>
            <person name="Foster K.K."/>
            <person name="Sharma R."/>
            <person name="Thurgood T.L."/>
            <person name="Kruger J.L."/>
            <person name="Loertscher E."/>
            <person name="Arens D.K."/>
            <person name="Thompson D.W."/>
            <person name="Johnson L."/>
            <person name="Walker J."/>
            <person name="Casjens S."/>
            <person name="Grose J.H."/>
        </authorList>
    </citation>
    <scope>NUCLEOTIDE SEQUENCE [LARGE SCALE GENOMIC DNA]</scope>
</reference>
<keyword evidence="3" id="KW-1227">Viral tail protein</keyword>
<evidence type="ECO:0000256" key="3">
    <source>
        <dbReference type="ARBA" id="ARBA00022732"/>
    </source>
</evidence>
<dbReference type="GO" id="GO:0098671">
    <property type="term" value="P:adhesion receptor-mediated virion attachment to host cell"/>
    <property type="evidence" value="ECO:0007669"/>
    <property type="project" value="UniProtKB-KW"/>
</dbReference>
<feature type="compositionally biased region" description="Polar residues" evidence="8">
    <location>
        <begin position="198"/>
        <end position="222"/>
    </location>
</feature>
<name>A0A5B9NKY5_9CAUD</name>
<keyword evidence="4" id="KW-1161">Viral attachment to host cell</keyword>
<dbReference type="GO" id="GO:0046718">
    <property type="term" value="P:symbiont entry into host cell"/>
    <property type="evidence" value="ECO:0007669"/>
    <property type="project" value="UniProtKB-KW"/>
</dbReference>
<evidence type="ECO:0000259" key="9">
    <source>
        <dbReference type="PROSITE" id="PS51688"/>
    </source>
</evidence>